<protein>
    <submittedName>
        <fullName evidence="1">Uncharacterized protein</fullName>
    </submittedName>
</protein>
<dbReference type="RefSeq" id="WP_194181848.1">
    <property type="nucleotide sequence ID" value="NZ_JADGIK010000001.1"/>
</dbReference>
<proteinExistence type="predicted"/>
<organism evidence="1 2">
    <name type="scientific">Faecalibacter rhinopitheci</name>
    <dbReference type="NCBI Taxonomy" id="2779678"/>
    <lineage>
        <taxon>Bacteria</taxon>
        <taxon>Pseudomonadati</taxon>
        <taxon>Bacteroidota</taxon>
        <taxon>Flavobacteriia</taxon>
        <taxon>Flavobacteriales</taxon>
        <taxon>Weeksellaceae</taxon>
        <taxon>Faecalibacter</taxon>
    </lineage>
</organism>
<evidence type="ECO:0000313" key="1">
    <source>
        <dbReference type="EMBL" id="MBF0596324.1"/>
    </source>
</evidence>
<reference evidence="1" key="1">
    <citation type="submission" date="2020-10" db="EMBL/GenBank/DDBJ databases">
        <authorList>
            <person name="Lu T."/>
            <person name="Wang Q."/>
            <person name="Han X."/>
        </authorList>
    </citation>
    <scope>NUCLEOTIDE SEQUENCE</scope>
    <source>
        <strain evidence="1">WQ 117</strain>
    </source>
</reference>
<dbReference type="EMBL" id="JADGIK010000001">
    <property type="protein sequence ID" value="MBF0596324.1"/>
    <property type="molecule type" value="Genomic_DNA"/>
</dbReference>
<evidence type="ECO:0000313" key="2">
    <source>
        <dbReference type="Proteomes" id="UP000608754"/>
    </source>
</evidence>
<dbReference type="Proteomes" id="UP000608754">
    <property type="component" value="Unassembled WGS sequence"/>
</dbReference>
<comment type="caution">
    <text evidence="1">The sequence shown here is derived from an EMBL/GenBank/DDBJ whole genome shotgun (WGS) entry which is preliminary data.</text>
</comment>
<keyword evidence="2" id="KW-1185">Reference proteome</keyword>
<dbReference type="AlphaFoldDB" id="A0A8J7FNH2"/>
<accession>A0A8J7FNH2</accession>
<sequence length="163" mass="19064">MDTFIELGESEKKINPEEYYLSLILATLTEEQKKDFNADFGIGLGFISYSSSCHADENSLQYIYKGYTINVIDSVKIDFNKYSFLQKVNQKKLNLSIFPCEHLIYDPTYYGVYFDKKGIIQTIEPWAKKRKLRNLLLKNKFKINLDSEYVFSNDSIGVEIIYE</sequence>
<name>A0A8J7FNH2_9FLAO</name>
<gene>
    <name evidence="1" type="ORF">IM532_02395</name>
</gene>